<reference evidence="8 9" key="1">
    <citation type="journal article" date="2021" name="Nat. Plants">
        <title>The Taxus genome provides insights into paclitaxel biosynthesis.</title>
        <authorList>
            <person name="Xiong X."/>
            <person name="Gou J."/>
            <person name="Liao Q."/>
            <person name="Li Y."/>
            <person name="Zhou Q."/>
            <person name="Bi G."/>
            <person name="Li C."/>
            <person name="Du R."/>
            <person name="Wang X."/>
            <person name="Sun T."/>
            <person name="Guo L."/>
            <person name="Liang H."/>
            <person name="Lu P."/>
            <person name="Wu Y."/>
            <person name="Zhang Z."/>
            <person name="Ro D.K."/>
            <person name="Shang Y."/>
            <person name="Huang S."/>
            <person name="Yan J."/>
        </authorList>
    </citation>
    <scope>NUCLEOTIDE SEQUENCE [LARGE SCALE GENOMIC DNA]</scope>
    <source>
        <strain evidence="8">Ta-2019</strain>
    </source>
</reference>
<dbReference type="InterPro" id="IPR000571">
    <property type="entry name" value="Znf_CCCH"/>
</dbReference>
<keyword evidence="4 5" id="KW-0862">Zinc</keyword>
<dbReference type="PANTHER" id="PTHR12547">
    <property type="entry name" value="CCCH ZINC FINGER/TIS11-RELATED"/>
    <property type="match status" value="1"/>
</dbReference>
<evidence type="ECO:0000256" key="1">
    <source>
        <dbReference type="ARBA" id="ARBA00022723"/>
    </source>
</evidence>
<evidence type="ECO:0000313" key="9">
    <source>
        <dbReference type="Proteomes" id="UP000824469"/>
    </source>
</evidence>
<dbReference type="PROSITE" id="PS50103">
    <property type="entry name" value="ZF_C3H1"/>
    <property type="match status" value="2"/>
</dbReference>
<organism evidence="8 9">
    <name type="scientific">Taxus chinensis</name>
    <name type="common">Chinese yew</name>
    <name type="synonym">Taxus wallichiana var. chinensis</name>
    <dbReference type="NCBI Taxonomy" id="29808"/>
    <lineage>
        <taxon>Eukaryota</taxon>
        <taxon>Viridiplantae</taxon>
        <taxon>Streptophyta</taxon>
        <taxon>Embryophyta</taxon>
        <taxon>Tracheophyta</taxon>
        <taxon>Spermatophyta</taxon>
        <taxon>Pinopsida</taxon>
        <taxon>Pinidae</taxon>
        <taxon>Conifers II</taxon>
        <taxon>Cupressales</taxon>
        <taxon>Taxaceae</taxon>
        <taxon>Taxus</taxon>
    </lineage>
</organism>
<evidence type="ECO:0000256" key="5">
    <source>
        <dbReference type="PROSITE-ProRule" id="PRU00723"/>
    </source>
</evidence>
<dbReference type="Gene3D" id="3.30.1370.210">
    <property type="match status" value="1"/>
</dbReference>
<proteinExistence type="predicted"/>
<evidence type="ECO:0000256" key="3">
    <source>
        <dbReference type="ARBA" id="ARBA00022771"/>
    </source>
</evidence>
<feature type="region of interest" description="Disordered" evidence="6">
    <location>
        <begin position="1"/>
        <end position="27"/>
    </location>
</feature>
<gene>
    <name evidence="8" type="ORF">KI387_010943</name>
</gene>
<sequence>VHAMDPNQTQTDKSGGKQRQKGSNSSRFYKTKPCFNFNAGNCHNESCKYAHGIADLRSPPPNDEEFYRNENGKRPRRTDNNLLMGVCLEWKTRGTCCYGQNCRYLHQEPPKQWLRLPKPATQNRDGHIVQNNGIIEVAPIQNMNVSLGHGHINTVANLGSTGNAVGNMSRQLQVNKDRIDRIHGDWLDEF</sequence>
<dbReference type="InterPro" id="IPR045877">
    <property type="entry name" value="ZFP36-like"/>
</dbReference>
<dbReference type="Proteomes" id="UP000824469">
    <property type="component" value="Unassembled WGS sequence"/>
</dbReference>
<dbReference type="SMART" id="SM00356">
    <property type="entry name" value="ZnF_C3H1"/>
    <property type="match status" value="2"/>
</dbReference>
<evidence type="ECO:0000256" key="6">
    <source>
        <dbReference type="SAM" id="MobiDB-lite"/>
    </source>
</evidence>
<keyword evidence="2" id="KW-0677">Repeat</keyword>
<dbReference type="AlphaFoldDB" id="A0AA38FMF5"/>
<dbReference type="GO" id="GO:0008270">
    <property type="term" value="F:zinc ion binding"/>
    <property type="evidence" value="ECO:0007669"/>
    <property type="project" value="UniProtKB-KW"/>
</dbReference>
<keyword evidence="3 5" id="KW-0863">Zinc-finger</keyword>
<dbReference type="PANTHER" id="PTHR12547:SF18">
    <property type="entry name" value="PROTEIN TIS11"/>
    <property type="match status" value="1"/>
</dbReference>
<evidence type="ECO:0000256" key="2">
    <source>
        <dbReference type="ARBA" id="ARBA00022737"/>
    </source>
</evidence>
<name>A0AA38FMF5_TAXCH</name>
<protein>
    <recommendedName>
        <fullName evidence="7">C3H1-type domain-containing protein</fullName>
    </recommendedName>
</protein>
<evidence type="ECO:0000313" key="8">
    <source>
        <dbReference type="EMBL" id="KAH9306539.1"/>
    </source>
</evidence>
<accession>A0AA38FMF5</accession>
<dbReference type="InterPro" id="IPR036855">
    <property type="entry name" value="Znf_CCCH_sf"/>
</dbReference>
<feature type="domain" description="C3H1-type" evidence="7">
    <location>
        <begin position="86"/>
        <end position="109"/>
    </location>
</feature>
<feature type="non-terminal residue" evidence="8">
    <location>
        <position position="1"/>
    </location>
</feature>
<feature type="domain" description="C3H1-type" evidence="7">
    <location>
        <begin position="28"/>
        <end position="54"/>
    </location>
</feature>
<feature type="compositionally biased region" description="Polar residues" evidence="6">
    <location>
        <begin position="1"/>
        <end position="13"/>
    </location>
</feature>
<keyword evidence="1 5" id="KW-0479">Metal-binding</keyword>
<feature type="zinc finger region" description="C3H1-type" evidence="5">
    <location>
        <begin position="86"/>
        <end position="109"/>
    </location>
</feature>
<dbReference type="GO" id="GO:0003729">
    <property type="term" value="F:mRNA binding"/>
    <property type="evidence" value="ECO:0007669"/>
    <property type="project" value="InterPro"/>
</dbReference>
<dbReference type="EMBL" id="JAHRHJ020000008">
    <property type="protein sequence ID" value="KAH9306539.1"/>
    <property type="molecule type" value="Genomic_DNA"/>
</dbReference>
<keyword evidence="9" id="KW-1185">Reference proteome</keyword>
<comment type="caution">
    <text evidence="8">The sequence shown here is derived from an EMBL/GenBank/DDBJ whole genome shotgun (WGS) entry which is preliminary data.</text>
</comment>
<evidence type="ECO:0000256" key="4">
    <source>
        <dbReference type="ARBA" id="ARBA00022833"/>
    </source>
</evidence>
<feature type="zinc finger region" description="C3H1-type" evidence="5">
    <location>
        <begin position="28"/>
        <end position="54"/>
    </location>
</feature>
<evidence type="ECO:0000259" key="7">
    <source>
        <dbReference type="PROSITE" id="PS50103"/>
    </source>
</evidence>
<dbReference type="SUPFAM" id="SSF90229">
    <property type="entry name" value="CCCH zinc finger"/>
    <property type="match status" value="2"/>
</dbReference>